<dbReference type="GO" id="GO:0030246">
    <property type="term" value="F:carbohydrate binding"/>
    <property type="evidence" value="ECO:0007669"/>
    <property type="project" value="InterPro"/>
</dbReference>
<gene>
    <name evidence="7" type="ORF">D0Y96_15205</name>
</gene>
<keyword evidence="4" id="KW-1133">Transmembrane helix</keyword>
<evidence type="ECO:0000256" key="1">
    <source>
        <dbReference type="ARBA" id="ARBA00004442"/>
    </source>
</evidence>
<keyword evidence="3" id="KW-0998">Cell outer membrane</keyword>
<protein>
    <submittedName>
        <fullName evidence="7">Uncharacterized protein</fullName>
    </submittedName>
</protein>
<dbReference type="SUPFAM" id="SSF56935">
    <property type="entry name" value="Porins"/>
    <property type="match status" value="1"/>
</dbReference>
<evidence type="ECO:0000313" key="7">
    <source>
        <dbReference type="EMBL" id="RFU15791.1"/>
    </source>
</evidence>
<proteinExistence type="predicted"/>
<evidence type="ECO:0000259" key="6">
    <source>
        <dbReference type="Pfam" id="PF25183"/>
    </source>
</evidence>
<feature type="domain" description="TonB-dependent transporter Oar-like beta-barrel" evidence="6">
    <location>
        <begin position="295"/>
        <end position="1241"/>
    </location>
</feature>
<dbReference type="EMBL" id="QVQT01000005">
    <property type="protein sequence ID" value="RFU15791.1"/>
    <property type="molecule type" value="Genomic_DNA"/>
</dbReference>
<keyword evidence="8" id="KW-1185">Reference proteome</keyword>
<dbReference type="Proteomes" id="UP000264702">
    <property type="component" value="Unassembled WGS sequence"/>
</dbReference>
<feature type="domain" description="TonB-dependent receptor plug" evidence="5">
    <location>
        <begin position="185"/>
        <end position="286"/>
    </location>
</feature>
<evidence type="ECO:0000256" key="4">
    <source>
        <dbReference type="SAM" id="Phobius"/>
    </source>
</evidence>
<dbReference type="InterPro" id="IPR012910">
    <property type="entry name" value="Plug_dom"/>
</dbReference>
<dbReference type="Gene3D" id="2.60.40.1120">
    <property type="entry name" value="Carboxypeptidase-like, regulatory domain"/>
    <property type="match status" value="1"/>
</dbReference>
<dbReference type="AlphaFoldDB" id="A0A372IM18"/>
<feature type="transmembrane region" description="Helical" evidence="4">
    <location>
        <begin position="50"/>
        <end position="70"/>
    </location>
</feature>
<evidence type="ECO:0000259" key="5">
    <source>
        <dbReference type="Pfam" id="PF07715"/>
    </source>
</evidence>
<reference evidence="7 8" key="1">
    <citation type="submission" date="2018-08" db="EMBL/GenBank/DDBJ databases">
        <title>Acidipila sp. 4G-K13, an acidobacterium isolated from forest soil.</title>
        <authorList>
            <person name="Gao Z.-H."/>
            <person name="Qiu L.-H."/>
        </authorList>
    </citation>
    <scope>NUCLEOTIDE SEQUENCE [LARGE SCALE GENOMIC DNA]</scope>
    <source>
        <strain evidence="7 8">4G-K13</strain>
    </source>
</reference>
<dbReference type="InterPro" id="IPR013784">
    <property type="entry name" value="Carb-bd-like_fold"/>
</dbReference>
<evidence type="ECO:0000313" key="8">
    <source>
        <dbReference type="Proteomes" id="UP000264702"/>
    </source>
</evidence>
<evidence type="ECO:0000256" key="3">
    <source>
        <dbReference type="ARBA" id="ARBA00023237"/>
    </source>
</evidence>
<dbReference type="RefSeq" id="WP_117301544.1">
    <property type="nucleotide sequence ID" value="NZ_QVQT02000005.1"/>
</dbReference>
<name>A0A372IM18_9BACT</name>
<organism evidence="7 8">
    <name type="scientific">Paracidobacterium acidisoli</name>
    <dbReference type="NCBI Taxonomy" id="2303751"/>
    <lineage>
        <taxon>Bacteria</taxon>
        <taxon>Pseudomonadati</taxon>
        <taxon>Acidobacteriota</taxon>
        <taxon>Terriglobia</taxon>
        <taxon>Terriglobales</taxon>
        <taxon>Acidobacteriaceae</taxon>
        <taxon>Paracidobacterium</taxon>
    </lineage>
</organism>
<keyword evidence="2 4" id="KW-0472">Membrane</keyword>
<dbReference type="InterPro" id="IPR036942">
    <property type="entry name" value="Beta-barrel_TonB_sf"/>
</dbReference>
<keyword evidence="4" id="KW-0812">Transmembrane</keyword>
<dbReference type="Pfam" id="PF07715">
    <property type="entry name" value="Plug"/>
    <property type="match status" value="1"/>
</dbReference>
<evidence type="ECO:0000256" key="2">
    <source>
        <dbReference type="ARBA" id="ARBA00023136"/>
    </source>
</evidence>
<comment type="subcellular location">
    <subcellularLocation>
        <location evidence="1">Cell outer membrane</location>
    </subcellularLocation>
</comment>
<dbReference type="SUPFAM" id="SSF49452">
    <property type="entry name" value="Starch-binding domain-like"/>
    <property type="match status" value="1"/>
</dbReference>
<sequence length="1248" mass="137145">MLWRPTGFSGRFRMLRKPLLNRLYSNHPVADADVNCLCDRRRSDKTSHRIFGFPFHLAMLAGLMMCFASVPLHAQTGSITGTVTDPTGAAIADAQVSVTDQATGVLVRQAESDGSGTFRALNLPPATYSISITAQDMEKLDRRGIVLDQEQTLGLGQIKMTIGQASATVTVTAQTPLIETASSNNSAVVSSRQVTEQPLNGRDFESLMTTLPGVVTNNSSQFRLVFNQTDDFYVNGMRGTANNFFLDGVINTDVGANDGEYTNLSIDAVGEFKTLTGNFNAEYGRSPGVMILVNTKSGGSRFHGGAWEFDRNTDFDANDWFRAHQDQPTGTLHFNQFGGNVGGFIPIPKISPRDNKKAFFFFNYEGTRASRPNGSTYYDMPNPVMLGINTPNGQADFSPLYRTGNECVTEGTGTCQAYITDTNGNTVRNGSVFVPGTIQYNSYGEVQTGTVYQGNIVPASQFSSQYAAMIKYINPGYRGNYNWGFEPNGYNDELRIPFQDTYVFHKNQYVARVDYTFSPKANAFFRYVDDRQQESDGYGIFSGNSFPVLPQFRKKPGKSYAWSLVNVISPTLTNEVTVGWLHLTQVVDIVPGTSPSTYDKTALGFTYQDLYASTNTHNLAPNLNSGDGYVNISPFPSGWTSTGNTVVATDDVTNVWGNHVIKFGLFADLNENGQEGSWQEAPAFNFGASNQNANNSNSGIANMVLGNYTTVNQTNLFAFGHFHFFQYEGYAQDTWKATPKLTLDYGVRYEFIGPTYTTSPYHMYYFEPNSYNPADAVTINTAPNIPGQAPTQGSIVPGSGNPYNGMIREGSNGLPKGGLNYRWNNIGPRVGFAYDVFGDGKTALRGGFGVFYERYEQNVFNFGGVSNPPLVYTPTIYGGNIGTLSPSLVNGAPLTPASGVLSSDRNGQIPTTYGYNLGIQRELPYQIGVNINYIGNVSRHQMYDQELEQLPLGLTTSTPILSTVNNVTQAILPYKGYSSIHYNKFGASSSYNGLQVTATRRFSSRFTMTADYTWSKAIDLDDVDYDADVFPDYTQLHKFYSAAGFDRRNVFNFQYVYNFSDFRGQNKFVQLTAGGWEFSGTTQFWGGTPCLSTSSPTNDSCDLKSTGNLGNGGFGHIRPDYIGGAPTLVSHTHNVPKGSNPMWFNPAVFAQPANGSFGNYHRNTMYGPGVNNWNMSLFKNLNVTEGVRFQLRFEFYNVFNHTQWATVNNSLSAPNPGTPFSGANAGNAGQINAARDPREIQLGGKFYF</sequence>
<dbReference type="Pfam" id="PF13620">
    <property type="entry name" value="CarboxypepD_reg"/>
    <property type="match status" value="1"/>
</dbReference>
<dbReference type="GO" id="GO:0009279">
    <property type="term" value="C:cell outer membrane"/>
    <property type="evidence" value="ECO:0007669"/>
    <property type="project" value="UniProtKB-SubCell"/>
</dbReference>
<comment type="caution">
    <text evidence="7">The sequence shown here is derived from an EMBL/GenBank/DDBJ whole genome shotgun (WGS) entry which is preliminary data.</text>
</comment>
<dbReference type="Gene3D" id="2.40.170.20">
    <property type="entry name" value="TonB-dependent receptor, beta-barrel domain"/>
    <property type="match status" value="1"/>
</dbReference>
<dbReference type="Pfam" id="PF25183">
    <property type="entry name" value="OMP_b-brl_4"/>
    <property type="match status" value="1"/>
</dbReference>
<accession>A0A372IM18</accession>
<dbReference type="InterPro" id="IPR057601">
    <property type="entry name" value="Oar-like_b-barrel"/>
</dbReference>